<evidence type="ECO:0000256" key="2">
    <source>
        <dbReference type="ARBA" id="ARBA00022737"/>
    </source>
</evidence>
<dbReference type="Proteomes" id="UP001153069">
    <property type="component" value="Unassembled WGS sequence"/>
</dbReference>
<dbReference type="InterPro" id="IPR032675">
    <property type="entry name" value="LRR_dom_sf"/>
</dbReference>
<dbReference type="PANTHER" id="PTHR48057:SF29">
    <property type="entry name" value="OS02G0609900 PROTEIN"/>
    <property type="match status" value="1"/>
</dbReference>
<organism evidence="5 6">
    <name type="scientific">Seminavis robusta</name>
    <dbReference type="NCBI Taxonomy" id="568900"/>
    <lineage>
        <taxon>Eukaryota</taxon>
        <taxon>Sar</taxon>
        <taxon>Stramenopiles</taxon>
        <taxon>Ochrophyta</taxon>
        <taxon>Bacillariophyta</taxon>
        <taxon>Bacillariophyceae</taxon>
        <taxon>Bacillariophycidae</taxon>
        <taxon>Naviculales</taxon>
        <taxon>Naviculaceae</taxon>
        <taxon>Seminavis</taxon>
    </lineage>
</organism>
<evidence type="ECO:0000313" key="5">
    <source>
        <dbReference type="EMBL" id="CAB9523465.1"/>
    </source>
</evidence>
<gene>
    <name evidence="5" type="ORF">SEMRO_1419_G271100.1</name>
</gene>
<dbReference type="FunFam" id="3.80.10.10:FF:000041">
    <property type="entry name" value="LRR receptor-like serine/threonine-protein kinase ERECTA"/>
    <property type="match status" value="1"/>
</dbReference>
<dbReference type="PANTHER" id="PTHR48057">
    <property type="entry name" value="LEUCINE-RICH REPEAT SERINE/THREONINE-PROTEIN KINASE 1"/>
    <property type="match status" value="1"/>
</dbReference>
<dbReference type="FunFam" id="3.80.10.10:FF:000095">
    <property type="entry name" value="LRR receptor-like serine/threonine-protein kinase GSO1"/>
    <property type="match status" value="1"/>
</dbReference>
<dbReference type="SMART" id="SM00369">
    <property type="entry name" value="LRR_TYP"/>
    <property type="match status" value="4"/>
</dbReference>
<keyword evidence="6" id="KW-1185">Reference proteome</keyword>
<dbReference type="OrthoDB" id="48847at2759"/>
<dbReference type="GO" id="GO:0016301">
    <property type="term" value="F:kinase activity"/>
    <property type="evidence" value="ECO:0007669"/>
    <property type="project" value="UniProtKB-KW"/>
</dbReference>
<dbReference type="InterPro" id="IPR003591">
    <property type="entry name" value="Leu-rich_rpt_typical-subtyp"/>
</dbReference>
<keyword evidence="5" id="KW-0418">Kinase</keyword>
<dbReference type="AlphaFoldDB" id="A0A9N8HSR8"/>
<dbReference type="Gene3D" id="3.80.10.10">
    <property type="entry name" value="Ribonuclease Inhibitor"/>
    <property type="match status" value="2"/>
</dbReference>
<evidence type="ECO:0000256" key="1">
    <source>
        <dbReference type="ARBA" id="ARBA00022614"/>
    </source>
</evidence>
<dbReference type="EMBL" id="CAICTM010001417">
    <property type="protein sequence ID" value="CAB9523465.1"/>
    <property type="molecule type" value="Genomic_DNA"/>
</dbReference>
<keyword evidence="3 4" id="KW-0472">Membrane</keyword>
<evidence type="ECO:0000313" key="6">
    <source>
        <dbReference type="Proteomes" id="UP001153069"/>
    </source>
</evidence>
<keyword evidence="5" id="KW-0808">Transferase</keyword>
<dbReference type="Pfam" id="PF00560">
    <property type="entry name" value="LRR_1"/>
    <property type="match status" value="1"/>
</dbReference>
<protein>
    <submittedName>
        <fullName evidence="5">Serine threonine-protein kinase BRI1-like</fullName>
    </submittedName>
</protein>
<evidence type="ECO:0000256" key="4">
    <source>
        <dbReference type="SAM" id="Phobius"/>
    </source>
</evidence>
<dbReference type="SUPFAM" id="SSF52047">
    <property type="entry name" value="RNI-like"/>
    <property type="match status" value="1"/>
</dbReference>
<name>A0A9N8HSR8_9STRA</name>
<comment type="caution">
    <text evidence="5">The sequence shown here is derived from an EMBL/GenBank/DDBJ whole genome shotgun (WGS) entry which is preliminary data.</text>
</comment>
<sequence>MSYDDRQFTIDVEGEGSLPTAEEVKNLQNFIDDEKNRERKKSMLSLKQMYMLGGMLACLTIVIIVMGVAISQNNKSARGNSRENDVVNFLSDNFADRTALTERDSPQKRAAKWIADEDELKMPLPGSNSYEDAYEFVQRYALAVLFFAWGGEDKWIFNYQFLSGQNACDWNYKYSSEDSDDEFELGVKCNDDKEVDYLFMPGNGLEGTIPGELGLLLAMSHLSLFNNNLIGQLPLQMMYLTDLKFMALEQNALSGSIPDWLGELTNMKFMALGGNKFVGAIPDALIKMTSLSELSLEENTLEGDINVLNQIPSLTRLFLGNNKFHGSIDGSFLRNIQNLRELDLSSNQFTGNLPHHMFNYEILDLHDNDLEGEIPSVERDDHPLQYLLLHNNGFSGRLHNSIANLRSLTRLDVSNNEITGPLPRSISDMEDLQYLYLANNEWDEGPIPQWHNLTGMMELSLKGTNRVGEIPDWIGREMKSLQLLGLDNNYLSGEIPETLGHLKRMEYLLLNQNRLNGTIPETLRHLHQLKMVRMDDNSIGGNANPICADVPPNLDIFTSDCSSTDFKCECCSNCCDDPNSSCNDAKLPENDVSWKHGYPKNQALFSEDLVFQNVGK</sequence>
<dbReference type="InterPro" id="IPR052595">
    <property type="entry name" value="LRRC69/RLP"/>
</dbReference>
<feature type="transmembrane region" description="Helical" evidence="4">
    <location>
        <begin position="49"/>
        <end position="70"/>
    </location>
</feature>
<reference evidence="5" key="1">
    <citation type="submission" date="2020-06" db="EMBL/GenBank/DDBJ databases">
        <authorList>
            <consortium name="Plant Systems Biology data submission"/>
        </authorList>
    </citation>
    <scope>NUCLEOTIDE SEQUENCE</scope>
    <source>
        <strain evidence="5">D6</strain>
    </source>
</reference>
<keyword evidence="1" id="KW-0433">Leucine-rich repeat</keyword>
<keyword evidence="4" id="KW-1133">Transmembrane helix</keyword>
<accession>A0A9N8HSR8</accession>
<keyword evidence="4" id="KW-0812">Transmembrane</keyword>
<dbReference type="InterPro" id="IPR001611">
    <property type="entry name" value="Leu-rich_rpt"/>
</dbReference>
<dbReference type="Pfam" id="PF13855">
    <property type="entry name" value="LRR_8"/>
    <property type="match status" value="2"/>
</dbReference>
<proteinExistence type="predicted"/>
<keyword evidence="2" id="KW-0677">Repeat</keyword>
<evidence type="ECO:0000256" key="3">
    <source>
        <dbReference type="ARBA" id="ARBA00023136"/>
    </source>
</evidence>